<dbReference type="SMART" id="SM00320">
    <property type="entry name" value="WD40"/>
    <property type="match status" value="10"/>
</dbReference>
<evidence type="ECO:0000313" key="3">
    <source>
        <dbReference type="EMBL" id="KAG6597066.1"/>
    </source>
</evidence>
<feature type="repeat" description="WD" evidence="1">
    <location>
        <begin position="2444"/>
        <end position="2485"/>
    </location>
</feature>
<accession>A0AAV6NEW8</accession>
<comment type="caution">
    <text evidence="3">The sequence shown here is derived from an EMBL/GenBank/DDBJ whole genome shotgun (WGS) entry which is preliminary data.</text>
</comment>
<dbReference type="PROSITE" id="PS50082">
    <property type="entry name" value="WD_REPEATS_2"/>
    <property type="match status" value="1"/>
</dbReference>
<dbReference type="PANTHER" id="PTHR13950">
    <property type="entry name" value="RABCONNECTIN-RELATED"/>
    <property type="match status" value="1"/>
</dbReference>
<evidence type="ECO:0000313" key="4">
    <source>
        <dbReference type="Proteomes" id="UP000685013"/>
    </source>
</evidence>
<dbReference type="PANTHER" id="PTHR13950:SF9">
    <property type="entry name" value="RABCONNECTIN-3A"/>
    <property type="match status" value="1"/>
</dbReference>
<evidence type="ECO:0000256" key="1">
    <source>
        <dbReference type="PROSITE-ProRule" id="PRU00221"/>
    </source>
</evidence>
<gene>
    <name evidence="3" type="primary">Dmxl1</name>
    <name evidence="3" type="ORF">SDJN03_10246</name>
</gene>
<protein>
    <submittedName>
        <fullName evidence="3">DmX-like protein 1</fullName>
    </submittedName>
</protein>
<feature type="non-terminal residue" evidence="3">
    <location>
        <position position="1"/>
    </location>
</feature>
<dbReference type="InterPro" id="IPR001680">
    <property type="entry name" value="WD40_rpt"/>
</dbReference>
<dbReference type="Pfam" id="PF12234">
    <property type="entry name" value="Rav1p_C"/>
    <property type="match status" value="1"/>
</dbReference>
<dbReference type="GO" id="GO:0007035">
    <property type="term" value="P:vacuolar acidification"/>
    <property type="evidence" value="ECO:0007669"/>
    <property type="project" value="TreeGrafter"/>
</dbReference>
<feature type="domain" description="RAVE complex protein Rav1 C-terminal" evidence="2">
    <location>
        <begin position="1042"/>
        <end position="1452"/>
    </location>
</feature>
<organism evidence="3 4">
    <name type="scientific">Cucurbita argyrosperma subsp. sororia</name>
    <dbReference type="NCBI Taxonomy" id="37648"/>
    <lineage>
        <taxon>Eukaryota</taxon>
        <taxon>Viridiplantae</taxon>
        <taxon>Streptophyta</taxon>
        <taxon>Embryophyta</taxon>
        <taxon>Tracheophyta</taxon>
        <taxon>Spermatophyta</taxon>
        <taxon>Magnoliopsida</taxon>
        <taxon>eudicotyledons</taxon>
        <taxon>Gunneridae</taxon>
        <taxon>Pentapetalae</taxon>
        <taxon>rosids</taxon>
        <taxon>fabids</taxon>
        <taxon>Cucurbitales</taxon>
        <taxon>Cucurbitaceae</taxon>
        <taxon>Cucurbiteae</taxon>
        <taxon>Cucurbita</taxon>
    </lineage>
</organism>
<evidence type="ECO:0000259" key="2">
    <source>
        <dbReference type="Pfam" id="PF12234"/>
    </source>
</evidence>
<sequence length="2610" mass="288616">MQDLNKNLDPITAFLTLEKWRSQASALCYNRSDELPSPITVTPPFIPIRPNSMAGTASEIDPIYRLPLPLLGSEPIPSAPNRFAGSSIDWIPDFAGYAWVAYGASSVLVISHFPSPLSPQETTIGPIFRQVLELSGDDLSVVNAVSWSPVLPSEGELAAAVGNRIWVFSHDLGASRGSFCWRQNSVLLQSLKVEAIQWTAAGDGIIAGGVEVVLWKNTNRSWEIAWKFKPDVPQTLVSASWSTEGPFATASQARISKMDNTFIDKACRSVLVCQSEGEYGHVKSELCHPLPITMIQWRTSIKEKGSSKNTPRHVLLTCCLDGTVRLWSETENGKVKKFSKDVNSKKSLRRHFSVAAVIEVNQALNGTLGTDLFVTWATEIRGMCKPFELTKKVFSEGFEHNRAGSCEWLISLGPGSLVTFWAVHCLDDVSPLRFPRVTLWKKQELKGLEVGRHYIDGCTNLSNKFLLKKVVISRIYPSGSPSMCSLIQLLPCNSLVWSILSSQTSTDVGDVSFDKKRSDNFFSRSVTSQLNLSGHAGKILHVAVHPYNCEVKVTASLDSNGLLLFWSLSSISTCVLGPPTINHTWELCGKLVTQDSCSKYTSVQWAPSILDEELILLMGHARGIDFFAVRISQSDGENTECHYLCTIPFTGHGPFENGPTDIFSISLPSDCNTTYRFNKFMLIGVWMEGFQALSWEITLHTYDIFGTGVHCNCDIDDENIAELSILTFESSFGSKKYCVSIIPCSSQFPNSQIHDQITSFAVVHQGTFVPVQQKLTSSGEPYTPAYIMATGSADGSLKLWRSNVGKPSIFHVSWELVCVVVTHQGPITALCLTDCGRKIATISKNNHKPNISNVRLWELACLGAGTLLFEDELSFESSIVAVDWLTLGNGQFLLGICLQNELRVYSLKHFGQTLSGITKSLDTETWICIGFARTLPSNCGFLWGPKSTAIVIYDHYFCIVSPWLFLGDKNHDAMCSPYYIGETKNHHVNGTDVSVFADECCSITKLSDDNYDSKRRPRSLTNIHAETNILSNSSYPRGAQMKSTTSLGLISMPDIADKLCGSLSSFHPHALLINIYSGKWKRAYSALSHLIEHLSSDKKSSANSTNTIPEILLSDYFEGVAKTSTDKEVQWSMNGLASQFKEGVSPWTFNWDSVSNDSSFIPSSTKSEFSTFIEPLEKFYESAGLTSMEKTETLAIIDLLDEITNKSSASAYESLDEPGRRYWIALRFQQLRFLRRDGRSASLEELTIDSRLIGWAYHSDCQQDLLDSVISKEPTWQEMRSLGVGIWFTNTTQLRARMEKLARSQYLKKKDPKDCMLLYVTLNRIQVLAGLFKISRDEKDKPLVGFLSRNFQEEKNKAAALKNAYVLMGKHQLELAVAFFLLGGDTSSAIRVCAKNLGDEQLALVISRLVEGRGGPLQQHLITKFMLPSAIEKGDTWLASILEWELGNYSQSFLNALGLESESNSVTGIPFLSSRHISLQDPSVGLYCLLLATKNSMKKAVGEHSAEVLCRLATLMTATALNRCGLPLEALEQMSTCGSITEVSDGTNGVDILCFGTIRKICKQSPRDSSSWLSVEFAVHLEYRAKLDLAVQYFSKLIRKHPSWPTINLESVGCMGCLKEYEMDYEKSLESFQRKLNVGFAQFEMKFSLLPASLVSMMLVFLCNVGLQFIGYDIFHGFASRECPDDKNQKIYTFLLHPLVHKSLLKTAQEILFSASRYTIACSLSFHKGETGSKCFDTWWYYLQGLLLSLQGLRAALRITHSSLKDDLVSKLLTILDLVEYNLYFTSAWLLRDSKCLLKMLQPLLANARSPHDIDVEHLKQLLPQIGELIAQNLLTDVDYNHQILEGMPNAQSDDIVHSIPGDERWHIIGAVLWHHMSKFMKHKLITLTNASKESSLSSIILGNLDTWAQSLSTIKSDWKAISKDVIELVSVSLTALLTIVLAQICQSLSSHDKGHTDEIYDMDMCIRGEFETLWNVTSNPNLISDCFTHEKVHMLHCFDRKLSERWSDIYNGITRKEHNCTHEAAHISRSVCDATGSPGKLLRNGKTLVRSDKELATLDDAMPFQKPKEIYRRNGELLEALCINSVDQRQAAVASNKKGIIFVSWEDGMASRDDEDYIWSNSEWPLNLNGWAASESTPAPTCVFPGVGLGSSKGAHLGLGGATLGVGSSVRPGRDLTGGGAFGISGYAGVGASGLGWETQEDFEEFVDPPATAEHTNSRAFSSHPSRPLFLVGSTNTHVYLWEFGKNRATATYGVLPAANVPPPYALASISSVQFDQCGHRFATAALDGTVCSWQLEVGGRSNVRPTESSLCFNGHASDVTYVTSSGSIIAVAGYSSTAVNVVIWDTLAPPKTSQAAIMCHEGGARSISVFDNEIGSGSVSPLIVTGGKGGDVAIHDFRYVVTGRTKKQKNCSKDEMISNASNSDMPSTVGEQNLNGMLWYIPKAHSGSVTKISSIPNTSLFLTGSKDGDVKLWDAKRAKLVHHWPKLHDRHTFLQPSSRGFGEVVRAAVTDIQVISSGFLTCGGDGLDSACLRRHSVHKLKSVLKGSLAMIVTNPNRIEVRMDYRHHPDIHGVNKEFSEYDRLERLGLSSSRLIPLSQERLCLSLKLL</sequence>
<dbReference type="FunFam" id="2.130.10.10:FF:001240">
    <property type="entry name" value="Transducin family protein / WD-40 repeat family protein"/>
    <property type="match status" value="1"/>
</dbReference>
<keyword evidence="4" id="KW-1185">Reference proteome</keyword>
<dbReference type="InterPro" id="IPR052208">
    <property type="entry name" value="DmX-like/RAVE_component"/>
</dbReference>
<dbReference type="GO" id="GO:0043291">
    <property type="term" value="C:RAVE complex"/>
    <property type="evidence" value="ECO:0007669"/>
    <property type="project" value="TreeGrafter"/>
</dbReference>
<proteinExistence type="predicted"/>
<dbReference type="InterPro" id="IPR022033">
    <property type="entry name" value="Rav1p_C"/>
</dbReference>
<name>A0AAV6NEW8_9ROSI</name>
<keyword evidence="1" id="KW-0853">WD repeat</keyword>
<dbReference type="Pfam" id="PF00400">
    <property type="entry name" value="WD40"/>
    <property type="match status" value="2"/>
</dbReference>
<dbReference type="Proteomes" id="UP000685013">
    <property type="component" value="Chromosome 6"/>
</dbReference>
<dbReference type="PROSITE" id="PS50294">
    <property type="entry name" value="WD_REPEATS_REGION"/>
    <property type="match status" value="1"/>
</dbReference>
<reference evidence="3 4" key="1">
    <citation type="journal article" date="2021" name="Hortic Res">
        <title>The domestication of Cucurbita argyrosperma as revealed by the genome of its wild relative.</title>
        <authorList>
            <person name="Barrera-Redondo J."/>
            <person name="Sanchez-de la Vega G."/>
            <person name="Aguirre-Liguori J.A."/>
            <person name="Castellanos-Morales G."/>
            <person name="Gutierrez-Guerrero Y.T."/>
            <person name="Aguirre-Dugua X."/>
            <person name="Aguirre-Planter E."/>
            <person name="Tenaillon M.I."/>
            <person name="Lira-Saade R."/>
            <person name="Eguiarte L.E."/>
        </authorList>
    </citation>
    <scope>NUCLEOTIDE SEQUENCE [LARGE SCALE GENOMIC DNA]</scope>
    <source>
        <strain evidence="3">JBR-2021</strain>
    </source>
</reference>
<dbReference type="EMBL" id="JAGKQH010000006">
    <property type="protein sequence ID" value="KAG6597066.1"/>
    <property type="molecule type" value="Genomic_DNA"/>
</dbReference>